<dbReference type="AlphaFoldDB" id="A0A0F6W3P7"/>
<dbReference type="RefSeq" id="WP_053233680.1">
    <property type="nucleotide sequence ID" value="NZ_CP011125.1"/>
</dbReference>
<dbReference type="EMBL" id="CP011125">
    <property type="protein sequence ID" value="AKF06515.1"/>
    <property type="molecule type" value="Genomic_DNA"/>
</dbReference>
<accession>A0A0F6W3P7</accession>
<evidence type="ECO:0000256" key="1">
    <source>
        <dbReference type="SAM" id="MobiDB-lite"/>
    </source>
</evidence>
<protein>
    <submittedName>
        <fullName evidence="2">Uncharacterized protein</fullName>
    </submittedName>
</protein>
<keyword evidence="3" id="KW-1185">Reference proteome</keyword>
<feature type="region of interest" description="Disordered" evidence="1">
    <location>
        <begin position="314"/>
        <end position="343"/>
    </location>
</feature>
<reference evidence="2 3" key="1">
    <citation type="submission" date="2015-03" db="EMBL/GenBank/DDBJ databases">
        <title>Genome assembly of Sandaracinus amylolyticus DSM 53668.</title>
        <authorList>
            <person name="Sharma G."/>
            <person name="Subramanian S."/>
        </authorList>
    </citation>
    <scope>NUCLEOTIDE SEQUENCE [LARGE SCALE GENOMIC DNA]</scope>
    <source>
        <strain evidence="2 3">DSM 53668</strain>
    </source>
</reference>
<sequence>MVSKHSDVIVAIVALLTCGCGGSLQVRATVETPPELPIRVFPEVAIVHGTAPEDFDVADALAHHLAASARDGLRVEHVDEDGLERRRANGSFGPASAIIRVDTHVVETARPSFLSRPDTVCTTWGCNTVRRSVVEDLPVVVGRVMLRVSEARTDRLLQELTIEEREEGSDPLSMRMRIVERLRRRVIGAVDPGERQLDVELVDVDDAEVRAALQAVREGHPREALATLERVVSRRTFEQRSDEQRARVMFDLGQARRLAARASGEPDVDSRLEVAERTIRDALMLHPEATFARALTQLREERAARERMRAHRAAASHNFALDRGPAVPPAPPGYSALAPSRPR</sequence>
<evidence type="ECO:0000313" key="2">
    <source>
        <dbReference type="EMBL" id="AKF06515.1"/>
    </source>
</evidence>
<proteinExistence type="predicted"/>
<dbReference type="KEGG" id="samy:DB32_003664"/>
<dbReference type="PROSITE" id="PS51257">
    <property type="entry name" value="PROKAR_LIPOPROTEIN"/>
    <property type="match status" value="1"/>
</dbReference>
<name>A0A0F6W3P7_9BACT</name>
<organism evidence="2 3">
    <name type="scientific">Sandaracinus amylolyticus</name>
    <dbReference type="NCBI Taxonomy" id="927083"/>
    <lineage>
        <taxon>Bacteria</taxon>
        <taxon>Pseudomonadati</taxon>
        <taxon>Myxococcota</taxon>
        <taxon>Polyangia</taxon>
        <taxon>Polyangiales</taxon>
        <taxon>Sandaracinaceae</taxon>
        <taxon>Sandaracinus</taxon>
    </lineage>
</organism>
<evidence type="ECO:0000313" key="3">
    <source>
        <dbReference type="Proteomes" id="UP000034883"/>
    </source>
</evidence>
<dbReference type="Proteomes" id="UP000034883">
    <property type="component" value="Chromosome"/>
</dbReference>
<gene>
    <name evidence="2" type="ORF">DB32_003664</name>
</gene>